<dbReference type="EMBL" id="CP061800">
    <property type="protein sequence ID" value="QTA89899.1"/>
    <property type="molecule type" value="Genomic_DNA"/>
</dbReference>
<dbReference type="Proteomes" id="UP000663722">
    <property type="component" value="Chromosome"/>
</dbReference>
<sequence>MNMPPLRGLSGPAEPAATNRLPLRVYAPVCSFSESPEFSFSGISNPKIRNLLITFLCALL</sequence>
<protein>
    <submittedName>
        <fullName evidence="1">Uncharacterized protein</fullName>
    </submittedName>
</protein>
<accession>A0A975BQB0</accession>
<gene>
    <name evidence="1" type="ORF">dnm_059580</name>
</gene>
<evidence type="ECO:0000313" key="2">
    <source>
        <dbReference type="Proteomes" id="UP000663722"/>
    </source>
</evidence>
<keyword evidence="2" id="KW-1185">Reference proteome</keyword>
<reference evidence="1" key="1">
    <citation type="journal article" date="2021" name="Microb. Physiol.">
        <title>Proteogenomic Insights into the Physiology of Marine, Sulfate-Reducing, Filamentous Desulfonema limicola and Desulfonema magnum.</title>
        <authorList>
            <person name="Schnaars V."/>
            <person name="Wohlbrand L."/>
            <person name="Scheve S."/>
            <person name="Hinrichs C."/>
            <person name="Reinhardt R."/>
            <person name="Rabus R."/>
        </authorList>
    </citation>
    <scope>NUCLEOTIDE SEQUENCE</scope>
    <source>
        <strain evidence="1">4be13</strain>
    </source>
</reference>
<proteinExistence type="predicted"/>
<dbReference type="AlphaFoldDB" id="A0A975BQB0"/>
<evidence type="ECO:0000313" key="1">
    <source>
        <dbReference type="EMBL" id="QTA89899.1"/>
    </source>
</evidence>
<dbReference type="KEGG" id="dmm:dnm_059580"/>
<organism evidence="1 2">
    <name type="scientific">Desulfonema magnum</name>
    <dbReference type="NCBI Taxonomy" id="45655"/>
    <lineage>
        <taxon>Bacteria</taxon>
        <taxon>Pseudomonadati</taxon>
        <taxon>Thermodesulfobacteriota</taxon>
        <taxon>Desulfobacteria</taxon>
        <taxon>Desulfobacterales</taxon>
        <taxon>Desulfococcaceae</taxon>
        <taxon>Desulfonema</taxon>
    </lineage>
</organism>
<name>A0A975BQB0_9BACT</name>